<evidence type="ECO:0008006" key="3">
    <source>
        <dbReference type="Google" id="ProtNLM"/>
    </source>
</evidence>
<dbReference type="Proteomes" id="UP000219167">
    <property type="component" value="Unassembled WGS sequence"/>
</dbReference>
<dbReference type="OrthoDB" id="7847400at2"/>
<reference evidence="1 2" key="1">
    <citation type="submission" date="2017-08" db="EMBL/GenBank/DDBJ databases">
        <authorList>
            <person name="de Groot N.N."/>
        </authorList>
    </citation>
    <scope>NUCLEOTIDE SEQUENCE [LARGE SCALE GENOMIC DNA]</scope>
    <source>
        <strain evidence="1 2">JC85</strain>
    </source>
</reference>
<evidence type="ECO:0000313" key="2">
    <source>
        <dbReference type="Proteomes" id="UP000219167"/>
    </source>
</evidence>
<organism evidence="1 2">
    <name type="scientific">Rhizobium subbaraonis</name>
    <dbReference type="NCBI Taxonomy" id="908946"/>
    <lineage>
        <taxon>Bacteria</taxon>
        <taxon>Pseudomonadati</taxon>
        <taxon>Pseudomonadota</taxon>
        <taxon>Alphaproteobacteria</taxon>
        <taxon>Hyphomicrobiales</taxon>
        <taxon>Rhizobiaceae</taxon>
        <taxon>Rhizobium/Agrobacterium group</taxon>
        <taxon>Rhizobium</taxon>
    </lineage>
</organism>
<dbReference type="EMBL" id="OBQD01000015">
    <property type="protein sequence ID" value="SOC45408.1"/>
    <property type="molecule type" value="Genomic_DNA"/>
</dbReference>
<accession>A0A285UVK5</accession>
<dbReference type="RefSeq" id="WP_097141967.1">
    <property type="nucleotide sequence ID" value="NZ_OBQD01000015.1"/>
</dbReference>
<proteinExistence type="predicted"/>
<keyword evidence="2" id="KW-1185">Reference proteome</keyword>
<gene>
    <name evidence="1" type="ORF">SAMN05892877_11588</name>
</gene>
<evidence type="ECO:0000313" key="1">
    <source>
        <dbReference type="EMBL" id="SOC45408.1"/>
    </source>
</evidence>
<sequence length="176" mass="19075">MIKLILTGVWICVLTLGSVYFSMQMAAAPRVDDEAAARAAAMELVKGGQATIPVISDGAVKGYFLTRLSYTANKELAAKQVLPINEALTDELYSLLVGERLIDVSKLDRFDVDAFRTRVREGLNKRFGDEVIDEVLVEQIDYIAKVEVGVKPTRKGTAIVRSESGGEAPSSEASGH</sequence>
<name>A0A285UVK5_9HYPH</name>
<dbReference type="AlphaFoldDB" id="A0A285UVK5"/>
<protein>
    <recommendedName>
        <fullName evidence="3">Flagellar FliL protein</fullName>
    </recommendedName>
</protein>